<sequence>MRVSSVILKLSSNGTFRSTLTNTRFPFRSPSVKLLTLFLVAILISDSL</sequence>
<protein>
    <submittedName>
        <fullName evidence="1">Uncharacterized protein</fullName>
    </submittedName>
</protein>
<dbReference type="EMBL" id="MNCJ02000320">
    <property type="protein sequence ID" value="KAF5807568.1"/>
    <property type="molecule type" value="Genomic_DNA"/>
</dbReference>
<comment type="caution">
    <text evidence="1">The sequence shown here is derived from an EMBL/GenBank/DDBJ whole genome shotgun (WGS) entry which is preliminary data.</text>
</comment>
<keyword evidence="2" id="KW-1185">Reference proteome</keyword>
<gene>
    <name evidence="1" type="ORF">HanXRQr2_Chr05g0235141</name>
</gene>
<reference evidence="1" key="2">
    <citation type="submission" date="2020-06" db="EMBL/GenBank/DDBJ databases">
        <title>Helianthus annuus Genome sequencing and assembly Release 2.</title>
        <authorList>
            <person name="Gouzy J."/>
            <person name="Langlade N."/>
            <person name="Munos S."/>
        </authorList>
    </citation>
    <scope>NUCLEOTIDE SEQUENCE</scope>
    <source>
        <tissue evidence="1">Leaves</tissue>
    </source>
</reference>
<dbReference type="Gramene" id="mRNA:HanXRQr2_Chr05g0235141">
    <property type="protein sequence ID" value="mRNA:HanXRQr2_Chr05g0235141"/>
    <property type="gene ID" value="HanXRQr2_Chr05g0235141"/>
</dbReference>
<proteinExistence type="predicted"/>
<dbReference type="AlphaFoldDB" id="A0A9K3J2H6"/>
<organism evidence="1 2">
    <name type="scientific">Helianthus annuus</name>
    <name type="common">Common sunflower</name>
    <dbReference type="NCBI Taxonomy" id="4232"/>
    <lineage>
        <taxon>Eukaryota</taxon>
        <taxon>Viridiplantae</taxon>
        <taxon>Streptophyta</taxon>
        <taxon>Embryophyta</taxon>
        <taxon>Tracheophyta</taxon>
        <taxon>Spermatophyta</taxon>
        <taxon>Magnoliopsida</taxon>
        <taxon>eudicotyledons</taxon>
        <taxon>Gunneridae</taxon>
        <taxon>Pentapetalae</taxon>
        <taxon>asterids</taxon>
        <taxon>campanulids</taxon>
        <taxon>Asterales</taxon>
        <taxon>Asteraceae</taxon>
        <taxon>Asteroideae</taxon>
        <taxon>Heliantheae alliance</taxon>
        <taxon>Heliantheae</taxon>
        <taxon>Helianthus</taxon>
    </lineage>
</organism>
<accession>A0A9K3J2H6</accession>
<dbReference type="Proteomes" id="UP000215914">
    <property type="component" value="Unassembled WGS sequence"/>
</dbReference>
<evidence type="ECO:0000313" key="1">
    <source>
        <dbReference type="EMBL" id="KAF5807568.1"/>
    </source>
</evidence>
<reference evidence="1" key="1">
    <citation type="journal article" date="2017" name="Nature">
        <title>The sunflower genome provides insights into oil metabolism, flowering and Asterid evolution.</title>
        <authorList>
            <person name="Badouin H."/>
            <person name="Gouzy J."/>
            <person name="Grassa C.J."/>
            <person name="Murat F."/>
            <person name="Staton S.E."/>
            <person name="Cottret L."/>
            <person name="Lelandais-Briere C."/>
            <person name="Owens G.L."/>
            <person name="Carrere S."/>
            <person name="Mayjonade B."/>
            <person name="Legrand L."/>
            <person name="Gill N."/>
            <person name="Kane N.C."/>
            <person name="Bowers J.E."/>
            <person name="Hubner S."/>
            <person name="Bellec A."/>
            <person name="Berard A."/>
            <person name="Berges H."/>
            <person name="Blanchet N."/>
            <person name="Boniface M.C."/>
            <person name="Brunel D."/>
            <person name="Catrice O."/>
            <person name="Chaidir N."/>
            <person name="Claudel C."/>
            <person name="Donnadieu C."/>
            <person name="Faraut T."/>
            <person name="Fievet G."/>
            <person name="Helmstetter N."/>
            <person name="King M."/>
            <person name="Knapp S.J."/>
            <person name="Lai Z."/>
            <person name="Le Paslier M.C."/>
            <person name="Lippi Y."/>
            <person name="Lorenzon L."/>
            <person name="Mandel J.R."/>
            <person name="Marage G."/>
            <person name="Marchand G."/>
            <person name="Marquand E."/>
            <person name="Bret-Mestries E."/>
            <person name="Morien E."/>
            <person name="Nambeesan S."/>
            <person name="Nguyen T."/>
            <person name="Pegot-Espagnet P."/>
            <person name="Pouilly N."/>
            <person name="Raftis F."/>
            <person name="Sallet E."/>
            <person name="Schiex T."/>
            <person name="Thomas J."/>
            <person name="Vandecasteele C."/>
            <person name="Vares D."/>
            <person name="Vear F."/>
            <person name="Vautrin S."/>
            <person name="Crespi M."/>
            <person name="Mangin B."/>
            <person name="Burke J.M."/>
            <person name="Salse J."/>
            <person name="Munos S."/>
            <person name="Vincourt P."/>
            <person name="Rieseberg L.H."/>
            <person name="Langlade N.B."/>
        </authorList>
    </citation>
    <scope>NUCLEOTIDE SEQUENCE</scope>
    <source>
        <tissue evidence="1">Leaves</tissue>
    </source>
</reference>
<name>A0A9K3J2H6_HELAN</name>
<evidence type="ECO:0000313" key="2">
    <source>
        <dbReference type="Proteomes" id="UP000215914"/>
    </source>
</evidence>